<keyword evidence="3" id="KW-1185">Reference proteome</keyword>
<evidence type="ECO:0000313" key="3">
    <source>
        <dbReference type="Proteomes" id="UP000270296"/>
    </source>
</evidence>
<dbReference type="GO" id="GO:0051087">
    <property type="term" value="F:protein-folding chaperone binding"/>
    <property type="evidence" value="ECO:0007669"/>
    <property type="project" value="InterPro"/>
</dbReference>
<dbReference type="Proteomes" id="UP000270296">
    <property type="component" value="Unassembled WGS sequence"/>
</dbReference>
<proteinExistence type="predicted"/>
<dbReference type="EMBL" id="UZAM01009128">
    <property type="protein sequence ID" value="VDP07814.1"/>
    <property type="molecule type" value="Genomic_DNA"/>
</dbReference>
<accession>A0A183IPT2</accession>
<dbReference type="WBParaSite" id="SBAD_0000585201-mRNA-1">
    <property type="protein sequence ID" value="SBAD_0000585201-mRNA-1"/>
    <property type="gene ID" value="SBAD_0000585201"/>
</dbReference>
<feature type="coiled-coil region" evidence="1">
    <location>
        <begin position="31"/>
        <end position="58"/>
    </location>
</feature>
<dbReference type="PANTHER" id="PTHR12334">
    <property type="entry name" value="BAG FAMILY MOLECULAR CHAPERONE REGULATOR 2"/>
    <property type="match status" value="1"/>
</dbReference>
<gene>
    <name evidence="2" type="ORF">SBAD_LOCUS5626</name>
</gene>
<name>A0A183IPT2_9BILA</name>
<dbReference type="GO" id="GO:0000774">
    <property type="term" value="F:adenyl-nucleotide exchange factor activity"/>
    <property type="evidence" value="ECO:0007669"/>
    <property type="project" value="InterPro"/>
</dbReference>
<dbReference type="AlphaFoldDB" id="A0A183IPT2"/>
<organism evidence="4">
    <name type="scientific">Soboliphyme baturini</name>
    <dbReference type="NCBI Taxonomy" id="241478"/>
    <lineage>
        <taxon>Eukaryota</taxon>
        <taxon>Metazoa</taxon>
        <taxon>Ecdysozoa</taxon>
        <taxon>Nematoda</taxon>
        <taxon>Enoplea</taxon>
        <taxon>Dorylaimia</taxon>
        <taxon>Dioctophymatida</taxon>
        <taxon>Dioctophymatoidea</taxon>
        <taxon>Soboliphymatidae</taxon>
        <taxon>Soboliphyme</taxon>
    </lineage>
</organism>
<sequence length="163" mass="18723">MSSVRERTVPISMERRQGSMQEISGRIIGMLDEIEKRVENMRETAGLMEQEKESLIEMLGTVQMNKDMLSLNQSEKEDIDATTNRLLNRCRTVDVSVSTPRNSEQERALKLVSNQMDELMNKMREDLGFSKQVCREQSLRFVVNCSVGSIHVSNLAQYQYTVV</sequence>
<evidence type="ECO:0000313" key="2">
    <source>
        <dbReference type="EMBL" id="VDP07814.1"/>
    </source>
</evidence>
<evidence type="ECO:0000313" key="4">
    <source>
        <dbReference type="WBParaSite" id="SBAD_0000585201-mRNA-1"/>
    </source>
</evidence>
<reference evidence="4" key="1">
    <citation type="submission" date="2016-06" db="UniProtKB">
        <authorList>
            <consortium name="WormBaseParasite"/>
        </authorList>
    </citation>
    <scope>IDENTIFICATION</scope>
</reference>
<keyword evidence="1" id="KW-0175">Coiled coil</keyword>
<protein>
    <submittedName>
        <fullName evidence="4">BAG domain-containing protein</fullName>
    </submittedName>
</protein>
<dbReference type="OrthoDB" id="6284251at2759"/>
<dbReference type="PANTHER" id="PTHR12334:SF6">
    <property type="entry name" value="BAG FAMILY MOLECULAR CHAPERONE REGULATOR 2"/>
    <property type="match status" value="1"/>
</dbReference>
<dbReference type="GO" id="GO:0050821">
    <property type="term" value="P:protein stabilization"/>
    <property type="evidence" value="ECO:0007669"/>
    <property type="project" value="TreeGrafter"/>
</dbReference>
<dbReference type="InterPro" id="IPR037689">
    <property type="entry name" value="BAG2"/>
</dbReference>
<reference evidence="2 3" key="2">
    <citation type="submission" date="2018-11" db="EMBL/GenBank/DDBJ databases">
        <authorList>
            <consortium name="Pathogen Informatics"/>
        </authorList>
    </citation>
    <scope>NUCLEOTIDE SEQUENCE [LARGE SCALE GENOMIC DNA]</scope>
</reference>
<evidence type="ECO:0000256" key="1">
    <source>
        <dbReference type="SAM" id="Coils"/>
    </source>
</evidence>